<feature type="region of interest" description="Disordered" evidence="10">
    <location>
        <begin position="1"/>
        <end position="42"/>
    </location>
</feature>
<keyword evidence="2" id="KW-0808">Transferase</keyword>
<evidence type="ECO:0000256" key="7">
    <source>
        <dbReference type="ARBA" id="ARBA00022833"/>
    </source>
</evidence>
<comment type="caution">
    <text evidence="13">The sequence shown here is derived from an EMBL/GenBank/DDBJ whole genome shotgun (WGS) entry which is preliminary data.</text>
</comment>
<evidence type="ECO:0000313" key="14">
    <source>
        <dbReference type="Proteomes" id="UP001141327"/>
    </source>
</evidence>
<feature type="domain" description="RING-CH-type" evidence="12">
    <location>
        <begin position="40"/>
        <end position="114"/>
    </location>
</feature>
<proteinExistence type="predicted"/>
<evidence type="ECO:0000256" key="5">
    <source>
        <dbReference type="ARBA" id="ARBA00022771"/>
    </source>
</evidence>
<keyword evidence="7" id="KW-0862">Zinc</keyword>
<evidence type="ECO:0000256" key="11">
    <source>
        <dbReference type="SAM" id="Phobius"/>
    </source>
</evidence>
<comment type="subcellular location">
    <subcellularLocation>
        <location evidence="1">Membrane</location>
        <topology evidence="1">Multi-pass membrane protein</topology>
    </subcellularLocation>
</comment>
<dbReference type="Proteomes" id="UP001141327">
    <property type="component" value="Unassembled WGS sequence"/>
</dbReference>
<evidence type="ECO:0000256" key="8">
    <source>
        <dbReference type="ARBA" id="ARBA00022989"/>
    </source>
</evidence>
<dbReference type="PANTHER" id="PTHR46065:SF3">
    <property type="entry name" value="FI20425P1"/>
    <property type="match status" value="1"/>
</dbReference>
<accession>A0ABQ8UQE3</accession>
<name>A0ABQ8UQE3_9EUKA</name>
<dbReference type="SUPFAM" id="SSF57850">
    <property type="entry name" value="RING/U-box"/>
    <property type="match status" value="1"/>
</dbReference>
<reference evidence="13" key="1">
    <citation type="journal article" date="2022" name="bioRxiv">
        <title>Genomics of Preaxostyla Flagellates Illuminates Evolutionary Transitions and the Path Towards Mitochondrial Loss.</title>
        <authorList>
            <person name="Novak L.V.F."/>
            <person name="Treitli S.C."/>
            <person name="Pyrih J."/>
            <person name="Halakuc P."/>
            <person name="Pipaliya S.V."/>
            <person name="Vacek V."/>
            <person name="Brzon O."/>
            <person name="Soukal P."/>
            <person name="Eme L."/>
            <person name="Dacks J.B."/>
            <person name="Karnkowska A."/>
            <person name="Elias M."/>
            <person name="Hampl V."/>
        </authorList>
    </citation>
    <scope>NUCLEOTIDE SEQUENCE</scope>
    <source>
        <strain evidence="13">RCP-MX</strain>
    </source>
</reference>
<keyword evidence="14" id="KW-1185">Reference proteome</keyword>
<dbReference type="Pfam" id="PF12906">
    <property type="entry name" value="RINGv"/>
    <property type="match status" value="1"/>
</dbReference>
<evidence type="ECO:0000256" key="3">
    <source>
        <dbReference type="ARBA" id="ARBA00022692"/>
    </source>
</evidence>
<feature type="region of interest" description="Disordered" evidence="10">
    <location>
        <begin position="255"/>
        <end position="276"/>
    </location>
</feature>
<evidence type="ECO:0000259" key="12">
    <source>
        <dbReference type="PROSITE" id="PS51292"/>
    </source>
</evidence>
<evidence type="ECO:0000256" key="9">
    <source>
        <dbReference type="ARBA" id="ARBA00023136"/>
    </source>
</evidence>
<keyword evidence="8 11" id="KW-1133">Transmembrane helix</keyword>
<evidence type="ECO:0000256" key="2">
    <source>
        <dbReference type="ARBA" id="ARBA00022679"/>
    </source>
</evidence>
<sequence length="276" mass="30395">MNEPLLVPPPSGLSTDLRDPDAISQSIPVDGRSGLSESVGPEDSSVQCRICRSGPGSVASPLIAPCRCRGSLKFVHQACLLQWIQSSSNEANTGQGHALNGFQCEICRAPMEIQMVTKPLIVMFFTWWSTCSLMRLRANGIGTVLFLLAVGCPRAWSLPPRFSASLILGCLGWWFLTGIQMGAMIRQVTKRTRWAILFSPQLDLLVDGICYFDMPPVLLVLSGWVLPTAKSKRAEFDFLVCLNMTLYANARMEAAAQQRPPHRPRCGHPRLPRANT</sequence>
<feature type="transmembrane region" description="Helical" evidence="11">
    <location>
        <begin position="162"/>
        <end position="183"/>
    </location>
</feature>
<feature type="compositionally biased region" description="Pro residues" evidence="10">
    <location>
        <begin position="1"/>
        <end position="11"/>
    </location>
</feature>
<dbReference type="Gene3D" id="3.30.40.10">
    <property type="entry name" value="Zinc/RING finger domain, C3HC4 (zinc finger)"/>
    <property type="match status" value="1"/>
</dbReference>
<keyword evidence="3 11" id="KW-0812">Transmembrane</keyword>
<dbReference type="InterPro" id="IPR011016">
    <property type="entry name" value="Znf_RING-CH"/>
</dbReference>
<evidence type="ECO:0000256" key="10">
    <source>
        <dbReference type="SAM" id="MobiDB-lite"/>
    </source>
</evidence>
<evidence type="ECO:0000256" key="4">
    <source>
        <dbReference type="ARBA" id="ARBA00022723"/>
    </source>
</evidence>
<organism evidence="13 14">
    <name type="scientific">Paratrimastix pyriformis</name>
    <dbReference type="NCBI Taxonomy" id="342808"/>
    <lineage>
        <taxon>Eukaryota</taxon>
        <taxon>Metamonada</taxon>
        <taxon>Preaxostyla</taxon>
        <taxon>Paratrimastigidae</taxon>
        <taxon>Paratrimastix</taxon>
    </lineage>
</organism>
<dbReference type="PROSITE" id="PS51292">
    <property type="entry name" value="ZF_RING_CH"/>
    <property type="match status" value="1"/>
</dbReference>
<gene>
    <name evidence="13" type="ORF">PAPYR_4275</name>
</gene>
<evidence type="ECO:0000256" key="6">
    <source>
        <dbReference type="ARBA" id="ARBA00022786"/>
    </source>
</evidence>
<keyword evidence="4" id="KW-0479">Metal-binding</keyword>
<protein>
    <submittedName>
        <fullName evidence="13">E3 ubiquitin-protein ligase MARCH1/8</fullName>
    </submittedName>
</protein>
<keyword evidence="5" id="KW-0863">Zinc-finger</keyword>
<dbReference type="InterPro" id="IPR013083">
    <property type="entry name" value="Znf_RING/FYVE/PHD"/>
</dbReference>
<evidence type="ECO:0000313" key="13">
    <source>
        <dbReference type="EMBL" id="KAJ4459559.1"/>
    </source>
</evidence>
<keyword evidence="6" id="KW-0833">Ubl conjugation pathway</keyword>
<feature type="transmembrane region" description="Helical" evidence="11">
    <location>
        <begin position="204"/>
        <end position="226"/>
    </location>
</feature>
<dbReference type="EMBL" id="JAPMOS010000018">
    <property type="protein sequence ID" value="KAJ4459559.1"/>
    <property type="molecule type" value="Genomic_DNA"/>
</dbReference>
<keyword evidence="9 11" id="KW-0472">Membrane</keyword>
<feature type="transmembrane region" description="Helical" evidence="11">
    <location>
        <begin position="138"/>
        <end position="156"/>
    </location>
</feature>
<evidence type="ECO:0000256" key="1">
    <source>
        <dbReference type="ARBA" id="ARBA00004141"/>
    </source>
</evidence>
<feature type="compositionally biased region" description="Basic residues" evidence="10">
    <location>
        <begin position="260"/>
        <end position="276"/>
    </location>
</feature>
<dbReference type="SMART" id="SM00744">
    <property type="entry name" value="RINGv"/>
    <property type="match status" value="1"/>
</dbReference>
<dbReference type="PANTHER" id="PTHR46065">
    <property type="entry name" value="E3 UBIQUITIN-PROTEIN LIGASE MARCH 2/3 FAMILY MEMBER"/>
    <property type="match status" value="1"/>
</dbReference>